<gene>
    <name evidence="2" type="ORF">ASU33_13780</name>
</gene>
<accession>A0A9X0L4B2</accession>
<dbReference type="Pfam" id="PF04860">
    <property type="entry name" value="Phage_portal"/>
    <property type="match status" value="1"/>
</dbReference>
<evidence type="ECO:0000313" key="2">
    <source>
        <dbReference type="EMBL" id="KUG07418.1"/>
    </source>
</evidence>
<feature type="region of interest" description="Disordered" evidence="1">
    <location>
        <begin position="379"/>
        <end position="408"/>
    </location>
</feature>
<organism evidence="2 3">
    <name type="scientific">Solirubrum puertoriconensis</name>
    <dbReference type="NCBI Taxonomy" id="1751427"/>
    <lineage>
        <taxon>Bacteria</taxon>
        <taxon>Pseudomonadati</taxon>
        <taxon>Bacteroidota</taxon>
        <taxon>Cytophagia</taxon>
        <taxon>Cytophagales</taxon>
    </lineage>
</organism>
<keyword evidence="3" id="KW-1185">Reference proteome</keyword>
<name>A0A9X0L4B2_SOLP1</name>
<evidence type="ECO:0000256" key="1">
    <source>
        <dbReference type="SAM" id="MobiDB-lite"/>
    </source>
</evidence>
<evidence type="ECO:0000313" key="3">
    <source>
        <dbReference type="Proteomes" id="UP000054223"/>
    </source>
</evidence>
<dbReference type="Proteomes" id="UP000054223">
    <property type="component" value="Unassembled WGS sequence"/>
</dbReference>
<evidence type="ECO:0008006" key="4">
    <source>
        <dbReference type="Google" id="ProtNLM"/>
    </source>
</evidence>
<sequence>MSPDDWVRYGDNNAFPEFLMDSVKKSENHSAFISLRENFIKGAALTYGDDVKPFLESLDEEGTTVEDLWEDWATDMSILETFAALVRYNRTKTAIVAIDYLDSSKVRPSKQYALDKDGNPTLKLRGYWVSADWSNLMQNPAVFYERFNPSDINETTQLHFYHKRANGQPWLPEVSYVSCLNYVQMEDEMSKYGLNTMLNGFFASAILSVTASMTDEQKQAFKRAVRDSFTGSENASKLLVNISETKEGGVEVTPINAGDNTPMMEALSSKAQQAIATAHRCHPALAGVQGNTGFSSEAQLLKSAQEQFQKNVISHLQKPMVAFLKKVLKFNGYADAEFAVEPLNLVIQDIPDWVFLDILKPECAAIYYGYTVEDLRPELQPQSESIPNPASEEVEPELPRNPYPADVA</sequence>
<reference evidence="2 3" key="1">
    <citation type="submission" date="2015-11" db="EMBL/GenBank/DDBJ databases">
        <title>Solirubrum puertoriconensis gen. nov. an environmental bacteria isolated in Puerto Rico.</title>
        <authorList>
            <person name="Cuebas-Irizarry M.F."/>
            <person name="Montalvo-Rodriguez R."/>
        </authorList>
    </citation>
    <scope>NUCLEOTIDE SEQUENCE [LARGE SCALE GENOMIC DNA]</scope>
    <source>
        <strain evidence="2 3">MC1A</strain>
    </source>
</reference>
<dbReference type="InterPro" id="IPR006944">
    <property type="entry name" value="Phage/GTA_portal"/>
</dbReference>
<proteinExistence type="predicted"/>
<dbReference type="EMBL" id="LNAL01000007">
    <property type="protein sequence ID" value="KUG07418.1"/>
    <property type="molecule type" value="Genomic_DNA"/>
</dbReference>
<protein>
    <recommendedName>
        <fullName evidence="4">Portal protein</fullName>
    </recommendedName>
</protein>
<dbReference type="AlphaFoldDB" id="A0A9X0L4B2"/>
<comment type="caution">
    <text evidence="2">The sequence shown here is derived from an EMBL/GenBank/DDBJ whole genome shotgun (WGS) entry which is preliminary data.</text>
</comment>